<proteinExistence type="predicted"/>
<evidence type="ECO:0000313" key="3">
    <source>
        <dbReference type="Proteomes" id="UP001205890"/>
    </source>
</evidence>
<evidence type="ECO:0000256" key="1">
    <source>
        <dbReference type="SAM" id="Phobius"/>
    </source>
</evidence>
<evidence type="ECO:0000313" key="2">
    <source>
        <dbReference type="EMBL" id="MCP8941092.1"/>
    </source>
</evidence>
<keyword evidence="3" id="KW-1185">Reference proteome</keyword>
<gene>
    <name evidence="2" type="ORF">NK718_21435</name>
</gene>
<accession>A0ABT1LHV6</accession>
<reference evidence="2 3" key="1">
    <citation type="submission" date="2022-07" db="EMBL/GenBank/DDBJ databases">
        <authorList>
            <person name="Li W.-J."/>
            <person name="Deng Q.-Q."/>
        </authorList>
    </citation>
    <scope>NUCLEOTIDE SEQUENCE [LARGE SCALE GENOMIC DNA]</scope>
    <source>
        <strain evidence="2 3">SYSU M60028</strain>
    </source>
</reference>
<organism evidence="2 3">
    <name type="scientific">Alsobacter ponti</name>
    <dbReference type="NCBI Taxonomy" id="2962936"/>
    <lineage>
        <taxon>Bacteria</taxon>
        <taxon>Pseudomonadati</taxon>
        <taxon>Pseudomonadota</taxon>
        <taxon>Alphaproteobacteria</taxon>
        <taxon>Hyphomicrobiales</taxon>
        <taxon>Alsobacteraceae</taxon>
        <taxon>Alsobacter</taxon>
    </lineage>
</organism>
<keyword evidence="1" id="KW-1133">Transmembrane helix</keyword>
<dbReference type="EMBL" id="JANCLU010000036">
    <property type="protein sequence ID" value="MCP8941092.1"/>
    <property type="molecule type" value="Genomic_DNA"/>
</dbReference>
<keyword evidence="1" id="KW-0472">Membrane</keyword>
<protein>
    <submittedName>
        <fullName evidence="2">Uncharacterized protein</fullName>
    </submittedName>
</protein>
<feature type="transmembrane region" description="Helical" evidence="1">
    <location>
        <begin position="21"/>
        <end position="42"/>
    </location>
</feature>
<keyword evidence="1" id="KW-0812">Transmembrane</keyword>
<dbReference type="RefSeq" id="WP_254746559.1">
    <property type="nucleotide sequence ID" value="NZ_JANCLU010000036.1"/>
</dbReference>
<comment type="caution">
    <text evidence="2">The sequence shown here is derived from an EMBL/GenBank/DDBJ whole genome shotgun (WGS) entry which is preliminary data.</text>
</comment>
<name>A0ABT1LHV6_9HYPH</name>
<sequence>MHADDARAPRDFRQPSAARAVALLLGGLALMLVAAGVVLWSTRGAAIFTDMLSAAVAWCF</sequence>
<dbReference type="Proteomes" id="UP001205890">
    <property type="component" value="Unassembled WGS sequence"/>
</dbReference>